<evidence type="ECO:0008006" key="10">
    <source>
        <dbReference type="Google" id="ProtNLM"/>
    </source>
</evidence>
<keyword evidence="9" id="KW-1185">Reference proteome</keyword>
<feature type="compositionally biased region" description="Polar residues" evidence="6">
    <location>
        <begin position="276"/>
        <end position="287"/>
    </location>
</feature>
<evidence type="ECO:0000313" key="8">
    <source>
        <dbReference type="EMBL" id="KAL0566336.1"/>
    </source>
</evidence>
<comment type="subcellular location">
    <subcellularLocation>
        <location evidence="1">Membrane</location>
        <topology evidence="1">Multi-pass membrane protein</topology>
    </subcellularLocation>
</comment>
<sequence>MDNTPSTLKPPAVAATMIQIAVAKHKDRYESVFIKAIAGVYLSFGGLIFEIMSGGATTLTKTDPGIIKVLAAFTFPVGLVMIFLGGQELLTSNMMVMPMAAIKGAIPWWSVFVNWLIVTFGNLAGSLFFAAILVKYSGIVSAEPYHTAIQTFAIHKAGDPEWHQIFLRGIGCNWLVCVAVWQAVGAKDTLSKIVAIWIPIWVFVACGFDHVVANMFSVPLGMMFGADLTVGEYIRKSFIAAYLGNIVGALLVGLPPLYFYLRGTDNVLSDAERGQRSSSLRDASSDNVVEGKQ</sequence>
<name>A0ABR3EU60_9AGAR</name>
<feature type="transmembrane region" description="Helical" evidence="7">
    <location>
        <begin position="32"/>
        <end position="53"/>
    </location>
</feature>
<evidence type="ECO:0000313" key="9">
    <source>
        <dbReference type="Proteomes" id="UP001465976"/>
    </source>
</evidence>
<organism evidence="8 9">
    <name type="scientific">Marasmius crinis-equi</name>
    <dbReference type="NCBI Taxonomy" id="585013"/>
    <lineage>
        <taxon>Eukaryota</taxon>
        <taxon>Fungi</taxon>
        <taxon>Dikarya</taxon>
        <taxon>Basidiomycota</taxon>
        <taxon>Agaricomycotina</taxon>
        <taxon>Agaricomycetes</taxon>
        <taxon>Agaricomycetidae</taxon>
        <taxon>Agaricales</taxon>
        <taxon>Marasmiineae</taxon>
        <taxon>Marasmiaceae</taxon>
        <taxon>Marasmius</taxon>
    </lineage>
</organism>
<evidence type="ECO:0000256" key="5">
    <source>
        <dbReference type="ARBA" id="ARBA00049660"/>
    </source>
</evidence>
<evidence type="ECO:0000256" key="4">
    <source>
        <dbReference type="ARBA" id="ARBA00023136"/>
    </source>
</evidence>
<keyword evidence="2 7" id="KW-0812">Transmembrane</keyword>
<dbReference type="PANTHER" id="PTHR30520:SF6">
    <property type="entry name" value="FORMATE_NITRATE FAMILY TRANSPORTER (EUROFUNG)"/>
    <property type="match status" value="1"/>
</dbReference>
<protein>
    <recommendedName>
        <fullName evidence="10">Formate/nitrite transporter</fullName>
    </recommendedName>
</protein>
<feature type="transmembrane region" description="Helical" evidence="7">
    <location>
        <begin position="106"/>
        <end position="134"/>
    </location>
</feature>
<dbReference type="PROSITE" id="PS01006">
    <property type="entry name" value="FORMATE_NITRITE_TP_2"/>
    <property type="match status" value="1"/>
</dbReference>
<keyword evidence="4 7" id="KW-0472">Membrane</keyword>
<reference evidence="8 9" key="1">
    <citation type="submission" date="2024-02" db="EMBL/GenBank/DDBJ databases">
        <title>A draft genome for the cacao thread blight pathogen Marasmius crinis-equi.</title>
        <authorList>
            <person name="Cohen S.P."/>
            <person name="Baruah I.K."/>
            <person name="Amoako-Attah I."/>
            <person name="Bukari Y."/>
            <person name="Meinhardt L.W."/>
            <person name="Bailey B.A."/>
        </authorList>
    </citation>
    <scope>NUCLEOTIDE SEQUENCE [LARGE SCALE GENOMIC DNA]</scope>
    <source>
        <strain evidence="8 9">GH-76</strain>
    </source>
</reference>
<dbReference type="Pfam" id="PF01226">
    <property type="entry name" value="Form_Nir_trans"/>
    <property type="match status" value="1"/>
</dbReference>
<dbReference type="EMBL" id="JBAHYK010001933">
    <property type="protein sequence ID" value="KAL0566336.1"/>
    <property type="molecule type" value="Genomic_DNA"/>
</dbReference>
<comment type="caution">
    <text evidence="8">The sequence shown here is derived from an EMBL/GenBank/DDBJ whole genome shotgun (WGS) entry which is preliminary data.</text>
</comment>
<proteinExistence type="inferred from homology"/>
<dbReference type="InterPro" id="IPR023271">
    <property type="entry name" value="Aquaporin-like"/>
</dbReference>
<feature type="region of interest" description="Disordered" evidence="6">
    <location>
        <begin position="272"/>
        <end position="293"/>
    </location>
</feature>
<accession>A0ABR3EU60</accession>
<keyword evidence="3 7" id="KW-1133">Transmembrane helix</keyword>
<evidence type="ECO:0000256" key="6">
    <source>
        <dbReference type="SAM" id="MobiDB-lite"/>
    </source>
</evidence>
<dbReference type="Proteomes" id="UP001465976">
    <property type="component" value="Unassembled WGS sequence"/>
</dbReference>
<evidence type="ECO:0000256" key="2">
    <source>
        <dbReference type="ARBA" id="ARBA00022692"/>
    </source>
</evidence>
<dbReference type="InterPro" id="IPR024002">
    <property type="entry name" value="For/NO2_transpt_CS"/>
</dbReference>
<dbReference type="Gene3D" id="1.20.1080.10">
    <property type="entry name" value="Glycerol uptake facilitator protein"/>
    <property type="match status" value="1"/>
</dbReference>
<feature type="transmembrane region" description="Helical" evidence="7">
    <location>
        <begin position="165"/>
        <end position="184"/>
    </location>
</feature>
<dbReference type="PANTHER" id="PTHR30520">
    <property type="entry name" value="FORMATE TRANSPORTER-RELATED"/>
    <property type="match status" value="1"/>
</dbReference>
<gene>
    <name evidence="8" type="ORF">V5O48_015680</name>
</gene>
<dbReference type="InterPro" id="IPR000292">
    <property type="entry name" value="For/NO2_transpt"/>
</dbReference>
<evidence type="ECO:0000256" key="3">
    <source>
        <dbReference type="ARBA" id="ARBA00022989"/>
    </source>
</evidence>
<feature type="transmembrane region" description="Helical" evidence="7">
    <location>
        <begin position="196"/>
        <end position="218"/>
    </location>
</feature>
<evidence type="ECO:0000256" key="7">
    <source>
        <dbReference type="SAM" id="Phobius"/>
    </source>
</evidence>
<comment type="similarity">
    <text evidence="5">Belongs to the FNT transporter (TC 1.A.16) family.</text>
</comment>
<evidence type="ECO:0000256" key="1">
    <source>
        <dbReference type="ARBA" id="ARBA00004141"/>
    </source>
</evidence>
<feature type="transmembrane region" description="Helical" evidence="7">
    <location>
        <begin position="239"/>
        <end position="261"/>
    </location>
</feature>
<feature type="transmembrane region" description="Helical" evidence="7">
    <location>
        <begin position="65"/>
        <end position="86"/>
    </location>
</feature>